<name>A0A9K3GKW4_9EUKA</name>
<protein>
    <submittedName>
        <fullName evidence="1">Uncharacterized conserved protein UCP033563</fullName>
    </submittedName>
</protein>
<keyword evidence="2" id="KW-1185">Reference proteome</keyword>
<sequence>VEAPMAEGHHVFGVLENGKFFLKHCTSPAANVYGVVQPMIEAMDKAGQFKEVDYTHGDEVTLEKGMESGNVGVYLPTLPKSSFFKSVLVDGVLPCKSFSMGEADEKRFYLECRRILEQ</sequence>
<dbReference type="EMBL" id="BDIP01002323">
    <property type="protein sequence ID" value="GIQ86111.1"/>
    <property type="molecule type" value="Genomic_DNA"/>
</dbReference>
<evidence type="ECO:0000313" key="2">
    <source>
        <dbReference type="Proteomes" id="UP000265618"/>
    </source>
</evidence>
<gene>
    <name evidence="1" type="ORF">KIPB_007900</name>
</gene>
<proteinExistence type="predicted"/>
<organism evidence="1 2">
    <name type="scientific">Kipferlia bialata</name>
    <dbReference type="NCBI Taxonomy" id="797122"/>
    <lineage>
        <taxon>Eukaryota</taxon>
        <taxon>Metamonada</taxon>
        <taxon>Carpediemonas-like organisms</taxon>
        <taxon>Kipferlia</taxon>
    </lineage>
</organism>
<dbReference type="Proteomes" id="UP000265618">
    <property type="component" value="Unassembled WGS sequence"/>
</dbReference>
<evidence type="ECO:0000313" key="1">
    <source>
        <dbReference type="EMBL" id="GIQ86111.1"/>
    </source>
</evidence>
<reference evidence="1 2" key="1">
    <citation type="journal article" date="2018" name="PLoS ONE">
        <title>The draft genome of Kipferlia bialata reveals reductive genome evolution in fornicate parasites.</title>
        <authorList>
            <person name="Tanifuji G."/>
            <person name="Takabayashi S."/>
            <person name="Kume K."/>
            <person name="Takagi M."/>
            <person name="Nakayama T."/>
            <person name="Kamikawa R."/>
            <person name="Inagaki Y."/>
            <person name="Hashimoto T."/>
        </authorList>
    </citation>
    <scope>NUCLEOTIDE SEQUENCE [LARGE SCALE GENOMIC DNA]</scope>
    <source>
        <strain evidence="1">NY0173</strain>
    </source>
</reference>
<accession>A0A9K3GKW4</accession>
<dbReference type="AlphaFoldDB" id="A0A9K3GKW4"/>
<comment type="caution">
    <text evidence="1">The sequence shown here is derived from an EMBL/GenBank/DDBJ whole genome shotgun (WGS) entry which is preliminary data.</text>
</comment>
<feature type="non-terminal residue" evidence="1">
    <location>
        <position position="1"/>
    </location>
</feature>
<dbReference type="OrthoDB" id="5126881at2759"/>